<feature type="domain" description="Pyridoxamine 5'-phosphate oxidase N-terminal" evidence="1">
    <location>
        <begin position="44"/>
        <end position="134"/>
    </location>
</feature>
<dbReference type="OrthoDB" id="9796486at2"/>
<accession>A0A4Q5M374</accession>
<dbReference type="InterPro" id="IPR011576">
    <property type="entry name" value="Pyridox_Oxase_N"/>
</dbReference>
<dbReference type="SUPFAM" id="SSF50475">
    <property type="entry name" value="FMN-binding split barrel"/>
    <property type="match status" value="1"/>
</dbReference>
<keyword evidence="3" id="KW-1185">Reference proteome</keyword>
<evidence type="ECO:0000259" key="1">
    <source>
        <dbReference type="Pfam" id="PF01243"/>
    </source>
</evidence>
<dbReference type="PANTHER" id="PTHR42815:SF2">
    <property type="entry name" value="FAD-BINDING, PUTATIVE (AFU_ORTHOLOGUE AFUA_6G07600)-RELATED"/>
    <property type="match status" value="1"/>
</dbReference>
<dbReference type="Pfam" id="PF01243">
    <property type="entry name" value="PNPOx_N"/>
    <property type="match status" value="1"/>
</dbReference>
<proteinExistence type="predicted"/>
<comment type="caution">
    <text evidence="2">The sequence shown here is derived from an EMBL/GenBank/DDBJ whole genome shotgun (WGS) entry which is preliminary data.</text>
</comment>
<dbReference type="RefSeq" id="WP_130020066.1">
    <property type="nucleotide sequence ID" value="NZ_SEWF01000006.1"/>
</dbReference>
<reference evidence="2 3" key="1">
    <citation type="submission" date="2019-02" db="EMBL/GenBank/DDBJ databases">
        <title>Bacterial novel species Emticicia sp. 17J42-9 isolated from soil.</title>
        <authorList>
            <person name="Jung H.-Y."/>
        </authorList>
    </citation>
    <scope>NUCLEOTIDE SEQUENCE [LARGE SCALE GENOMIC DNA]</scope>
    <source>
        <strain evidence="2 3">17J42-9</strain>
    </source>
</reference>
<dbReference type="EMBL" id="SEWF01000006">
    <property type="protein sequence ID" value="RYU96732.1"/>
    <property type="molecule type" value="Genomic_DNA"/>
</dbReference>
<dbReference type="Proteomes" id="UP000293162">
    <property type="component" value="Unassembled WGS sequence"/>
</dbReference>
<dbReference type="InterPro" id="IPR012349">
    <property type="entry name" value="Split_barrel_FMN-bd"/>
</dbReference>
<name>A0A4Q5M374_9BACT</name>
<sequence length="143" mass="16324">MSYYGKIAFGNAAKAFQEEAGSRGIYARMERENKKEGLSTYEVSFIAQRDSFYMASITESGFPYIQHRGGPKGFLKVLDEKRLGFIDFGGNKQYVSVGNFESNPNVSLFLMDYAHKIRLKIFARAEVVELADNDEFILLHHFK</sequence>
<dbReference type="PANTHER" id="PTHR42815">
    <property type="entry name" value="FAD-BINDING, PUTATIVE (AFU_ORTHOLOGUE AFUA_6G07600)-RELATED"/>
    <property type="match status" value="1"/>
</dbReference>
<protein>
    <submittedName>
        <fullName evidence="2">Pyridoxamine 5'-phosphate oxidase family protein</fullName>
    </submittedName>
</protein>
<evidence type="ECO:0000313" key="2">
    <source>
        <dbReference type="EMBL" id="RYU96732.1"/>
    </source>
</evidence>
<dbReference type="AlphaFoldDB" id="A0A4Q5M374"/>
<dbReference type="Gene3D" id="2.30.110.10">
    <property type="entry name" value="Electron Transport, Fmn-binding Protein, Chain A"/>
    <property type="match status" value="1"/>
</dbReference>
<evidence type="ECO:0000313" key="3">
    <source>
        <dbReference type="Proteomes" id="UP000293162"/>
    </source>
</evidence>
<gene>
    <name evidence="2" type="ORF">EWM59_06170</name>
</gene>
<organism evidence="2 3">
    <name type="scientific">Emticicia agri</name>
    <dbReference type="NCBI Taxonomy" id="2492393"/>
    <lineage>
        <taxon>Bacteria</taxon>
        <taxon>Pseudomonadati</taxon>
        <taxon>Bacteroidota</taxon>
        <taxon>Cytophagia</taxon>
        <taxon>Cytophagales</taxon>
        <taxon>Leadbetterellaceae</taxon>
        <taxon>Emticicia</taxon>
    </lineage>
</organism>